<dbReference type="PRINTS" id="PR00377">
    <property type="entry name" value="IMPHPHTASES"/>
</dbReference>
<evidence type="ECO:0000256" key="1">
    <source>
        <dbReference type="ARBA" id="ARBA00001625"/>
    </source>
</evidence>
<evidence type="ECO:0000256" key="9">
    <source>
        <dbReference type="HAMAP-Rule" id="MF_02095"/>
    </source>
</evidence>
<feature type="binding site" evidence="9">
    <location>
        <position position="218"/>
    </location>
    <ligand>
        <name>Mg(2+)</name>
        <dbReference type="ChEBI" id="CHEBI:18420"/>
        <label>2</label>
    </ligand>
</feature>
<dbReference type="GO" id="GO:0050427">
    <property type="term" value="P:3'-phosphoadenosine 5'-phosphosulfate metabolic process"/>
    <property type="evidence" value="ECO:0007669"/>
    <property type="project" value="TreeGrafter"/>
</dbReference>
<dbReference type="Proteomes" id="UP000196027">
    <property type="component" value="Chromosome"/>
</dbReference>
<dbReference type="RefSeq" id="WP_087459645.1">
    <property type="nucleotide sequence ID" value="NZ_CP021425.1"/>
</dbReference>
<dbReference type="NCBIfam" id="TIGR01331">
    <property type="entry name" value="bisphos_cysQ"/>
    <property type="match status" value="1"/>
</dbReference>
<feature type="binding site" evidence="10">
    <location>
        <position position="91"/>
    </location>
    <ligand>
        <name>Mg(2+)</name>
        <dbReference type="ChEBI" id="CHEBI:18420"/>
        <label>1</label>
        <note>catalytic</note>
    </ligand>
</feature>
<dbReference type="PROSITE" id="PS00630">
    <property type="entry name" value="IMP_2"/>
    <property type="match status" value="1"/>
</dbReference>
<dbReference type="Pfam" id="PF00459">
    <property type="entry name" value="Inositol_P"/>
    <property type="match status" value="1"/>
</dbReference>
<keyword evidence="6 9" id="KW-0378">Hydrolase</keyword>
<comment type="function">
    <text evidence="9">Converts adenosine-3',5'-bisphosphate (PAP) to AMP.</text>
</comment>
<feature type="binding site" evidence="9">
    <location>
        <position position="218"/>
    </location>
    <ligand>
        <name>substrate</name>
    </ligand>
</feature>
<dbReference type="OrthoDB" id="9785695at2"/>
<feature type="binding site" evidence="9">
    <location>
        <position position="90"/>
    </location>
    <ligand>
        <name>Mg(2+)</name>
        <dbReference type="ChEBI" id="CHEBI:18420"/>
        <label>1</label>
    </ligand>
</feature>
<organism evidence="11 12">
    <name type="scientific">Oleiphilus messinensis</name>
    <dbReference type="NCBI Taxonomy" id="141451"/>
    <lineage>
        <taxon>Bacteria</taxon>
        <taxon>Pseudomonadati</taxon>
        <taxon>Pseudomonadota</taxon>
        <taxon>Gammaproteobacteria</taxon>
        <taxon>Oceanospirillales</taxon>
        <taxon>Oleiphilaceae</taxon>
        <taxon>Oleiphilus</taxon>
    </lineage>
</organism>
<evidence type="ECO:0000256" key="7">
    <source>
        <dbReference type="ARBA" id="ARBA00022842"/>
    </source>
</evidence>
<feature type="binding site" evidence="9">
    <location>
        <position position="88"/>
    </location>
    <ligand>
        <name>Mg(2+)</name>
        <dbReference type="ChEBI" id="CHEBI:18420"/>
        <label>1</label>
    </ligand>
</feature>
<dbReference type="KEGG" id="ome:OLMES_0337"/>
<comment type="subcellular location">
    <subcellularLocation>
        <location evidence="9">Cell inner membrane</location>
        <topology evidence="9">Peripheral membrane protein</topology>
        <orientation evidence="9">Cytoplasmic side</orientation>
    </subcellularLocation>
</comment>
<feature type="binding site" evidence="9">
    <location>
        <position position="88"/>
    </location>
    <ligand>
        <name>Mg(2+)</name>
        <dbReference type="ChEBI" id="CHEBI:18420"/>
        <label>2</label>
    </ligand>
</feature>
<feature type="binding site" evidence="9">
    <location>
        <position position="68"/>
    </location>
    <ligand>
        <name>Mg(2+)</name>
        <dbReference type="ChEBI" id="CHEBI:18420"/>
        <label>1</label>
    </ligand>
</feature>
<dbReference type="GO" id="GO:0000103">
    <property type="term" value="P:sulfate assimilation"/>
    <property type="evidence" value="ECO:0007669"/>
    <property type="project" value="TreeGrafter"/>
</dbReference>
<gene>
    <name evidence="9" type="primary">cysQ</name>
    <name evidence="11" type="ORF">OLMES_0337</name>
</gene>
<proteinExistence type="inferred from homology"/>
<evidence type="ECO:0000313" key="11">
    <source>
        <dbReference type="EMBL" id="ARU54443.1"/>
    </source>
</evidence>
<feature type="binding site" evidence="9">
    <location>
        <position position="91"/>
    </location>
    <ligand>
        <name>Mg(2+)</name>
        <dbReference type="ChEBI" id="CHEBI:18420"/>
        <label>2</label>
    </ligand>
</feature>
<dbReference type="InterPro" id="IPR050725">
    <property type="entry name" value="CysQ/Inositol_MonoPase"/>
</dbReference>
<feature type="binding site" evidence="9">
    <location>
        <begin position="90"/>
        <end position="93"/>
    </location>
    <ligand>
        <name>substrate</name>
    </ligand>
</feature>
<feature type="binding site" evidence="10">
    <location>
        <position position="218"/>
    </location>
    <ligand>
        <name>Mg(2+)</name>
        <dbReference type="ChEBI" id="CHEBI:18420"/>
        <label>1</label>
        <note>catalytic</note>
    </ligand>
</feature>
<evidence type="ECO:0000256" key="3">
    <source>
        <dbReference type="ARBA" id="ARBA00022475"/>
    </source>
</evidence>
<comment type="catalytic activity">
    <reaction evidence="1 9">
        <text>adenosine 3',5'-bisphosphate + H2O = AMP + phosphate</text>
        <dbReference type="Rhea" id="RHEA:10040"/>
        <dbReference type="ChEBI" id="CHEBI:15377"/>
        <dbReference type="ChEBI" id="CHEBI:43474"/>
        <dbReference type="ChEBI" id="CHEBI:58343"/>
        <dbReference type="ChEBI" id="CHEBI:456215"/>
        <dbReference type="EC" id="3.1.3.7"/>
    </reaction>
</comment>
<evidence type="ECO:0000313" key="12">
    <source>
        <dbReference type="Proteomes" id="UP000196027"/>
    </source>
</evidence>
<keyword evidence="5 9" id="KW-0479">Metal-binding</keyword>
<dbReference type="GO" id="GO:0000287">
    <property type="term" value="F:magnesium ion binding"/>
    <property type="evidence" value="ECO:0007669"/>
    <property type="project" value="UniProtKB-UniRule"/>
</dbReference>
<feature type="binding site" evidence="10">
    <location>
        <position position="68"/>
    </location>
    <ligand>
        <name>Mg(2+)</name>
        <dbReference type="ChEBI" id="CHEBI:18420"/>
        <label>1</label>
        <note>catalytic</note>
    </ligand>
</feature>
<keyword evidence="7 9" id="KW-0460">Magnesium</keyword>
<dbReference type="Gene3D" id="3.30.540.10">
    <property type="entry name" value="Fructose-1,6-Bisphosphatase, subunit A, domain 1"/>
    <property type="match status" value="1"/>
</dbReference>
<dbReference type="GO" id="GO:0046854">
    <property type="term" value="P:phosphatidylinositol phosphate biosynthetic process"/>
    <property type="evidence" value="ECO:0007669"/>
    <property type="project" value="InterPro"/>
</dbReference>
<dbReference type="GO" id="GO:0005886">
    <property type="term" value="C:plasma membrane"/>
    <property type="evidence" value="ECO:0007669"/>
    <property type="project" value="UniProtKB-SubCell"/>
</dbReference>
<accession>A0A1Y0I4U9</accession>
<protein>
    <recommendedName>
        <fullName evidence="9">3'(2'),5'-bisphosphate nucleotidase CysQ</fullName>
        <ecNumber evidence="9">3.1.3.7</ecNumber>
    </recommendedName>
    <alternativeName>
        <fullName evidence="9">3'(2'),5-bisphosphonucleoside 3'(2')-phosphohydrolase</fullName>
    </alternativeName>
    <alternativeName>
        <fullName evidence="9">3'-phosphoadenosine 5'-phosphate phosphatase</fullName>
        <shortName evidence="9">PAP phosphatase</shortName>
    </alternativeName>
</protein>
<dbReference type="InterPro" id="IPR020583">
    <property type="entry name" value="Inositol_monoP_metal-BS"/>
</dbReference>
<dbReference type="EC" id="3.1.3.7" evidence="9"/>
<keyword evidence="8 9" id="KW-0472">Membrane</keyword>
<dbReference type="PANTHER" id="PTHR43028:SF5">
    <property type="entry name" value="3'(2'),5'-BISPHOSPHATE NUCLEOTIDASE 1"/>
    <property type="match status" value="1"/>
</dbReference>
<evidence type="ECO:0000256" key="6">
    <source>
        <dbReference type="ARBA" id="ARBA00022801"/>
    </source>
</evidence>
<dbReference type="AlphaFoldDB" id="A0A1Y0I4U9"/>
<dbReference type="HAMAP" id="MF_02095">
    <property type="entry name" value="CysQ"/>
    <property type="match status" value="1"/>
</dbReference>
<dbReference type="PANTHER" id="PTHR43028">
    <property type="entry name" value="3'(2'),5'-BISPHOSPHATE NUCLEOTIDASE 1"/>
    <property type="match status" value="1"/>
</dbReference>
<sequence length="271" mass="30249">MVSDRLKEILDIAQAAGAAVMEVYQGEEDWEIQQKDDDSPVTKADHAAHQVIMAGLSRITPDTPVISEEGGIVEYSERRGWTEYWLVDPLDGTKEFINRNGEFTINIALIRNYEPVLGVVFAPALSVSYLAERGEGAWKIDAQGQQTALRVRPLSTRKVDIVASRRHGGEQLDKLLSRLQGSIEEVHYVNMGSSLKLCVLAEGQADWYPRLAPTSEWDTAAAHAVLQEAGGKVVDDGFRPLRYNCKESLLNPHFHCFADADYPWQDLLENI</sequence>
<dbReference type="InterPro" id="IPR006240">
    <property type="entry name" value="CysQ"/>
</dbReference>
<dbReference type="InterPro" id="IPR020550">
    <property type="entry name" value="Inositol_monophosphatase_CS"/>
</dbReference>
<dbReference type="InterPro" id="IPR000760">
    <property type="entry name" value="Inositol_monophosphatase-like"/>
</dbReference>
<keyword evidence="12" id="KW-1185">Reference proteome</keyword>
<feature type="binding site" evidence="10">
    <location>
        <position position="88"/>
    </location>
    <ligand>
        <name>Mg(2+)</name>
        <dbReference type="ChEBI" id="CHEBI:18420"/>
        <label>1</label>
        <note>catalytic</note>
    </ligand>
</feature>
<reference evidence="11 12" key="1">
    <citation type="submission" date="2017-05" db="EMBL/GenBank/DDBJ databases">
        <title>Genomic insights into alkan degradation activity of Oleiphilus messinensis.</title>
        <authorList>
            <person name="Kozyavkin S.A."/>
            <person name="Slesarev A.I."/>
            <person name="Golyshin P.N."/>
            <person name="Korzhenkov A."/>
            <person name="Golyshina O.N."/>
            <person name="Toshchakov S.V."/>
        </authorList>
    </citation>
    <scope>NUCLEOTIDE SEQUENCE [LARGE SCALE GENOMIC DNA]</scope>
    <source>
        <strain evidence="11 12">ME102</strain>
    </source>
</reference>
<dbReference type="Gene3D" id="3.40.190.80">
    <property type="match status" value="1"/>
</dbReference>
<dbReference type="EMBL" id="CP021425">
    <property type="protein sequence ID" value="ARU54443.1"/>
    <property type="molecule type" value="Genomic_DNA"/>
</dbReference>
<dbReference type="SUPFAM" id="SSF56655">
    <property type="entry name" value="Carbohydrate phosphatase"/>
    <property type="match status" value="1"/>
</dbReference>
<dbReference type="FunFam" id="3.30.540.10:FF:000007">
    <property type="entry name" value="3'(2'),5'-bisphosphate nucleotidase CysQ"/>
    <property type="match status" value="1"/>
</dbReference>
<comment type="cofactor">
    <cofactor evidence="9 10">
        <name>Mg(2+)</name>
        <dbReference type="ChEBI" id="CHEBI:18420"/>
    </cofactor>
</comment>
<evidence type="ECO:0000256" key="10">
    <source>
        <dbReference type="PIRSR" id="PIRSR600760-2"/>
    </source>
</evidence>
<keyword evidence="3 9" id="KW-1003">Cell membrane</keyword>
<evidence type="ECO:0000256" key="5">
    <source>
        <dbReference type="ARBA" id="ARBA00022723"/>
    </source>
</evidence>
<evidence type="ECO:0000256" key="2">
    <source>
        <dbReference type="ARBA" id="ARBA00005289"/>
    </source>
</evidence>
<evidence type="ECO:0000256" key="8">
    <source>
        <dbReference type="ARBA" id="ARBA00023136"/>
    </source>
</evidence>
<dbReference type="GO" id="GO:0008441">
    <property type="term" value="F:3'(2'),5'-bisphosphate nucleotidase activity"/>
    <property type="evidence" value="ECO:0007669"/>
    <property type="project" value="UniProtKB-UniRule"/>
</dbReference>
<dbReference type="CDD" id="cd01638">
    <property type="entry name" value="CysQ"/>
    <property type="match status" value="1"/>
</dbReference>
<evidence type="ECO:0000256" key="4">
    <source>
        <dbReference type="ARBA" id="ARBA00022519"/>
    </source>
</evidence>
<keyword evidence="4 9" id="KW-0997">Cell inner membrane</keyword>
<dbReference type="PROSITE" id="PS00629">
    <property type="entry name" value="IMP_1"/>
    <property type="match status" value="1"/>
</dbReference>
<name>A0A1Y0I4U9_9GAMM</name>
<feature type="binding site" evidence="10">
    <location>
        <position position="90"/>
    </location>
    <ligand>
        <name>Mg(2+)</name>
        <dbReference type="ChEBI" id="CHEBI:18420"/>
        <label>2</label>
    </ligand>
</feature>
<feature type="binding site" evidence="9">
    <location>
        <position position="68"/>
    </location>
    <ligand>
        <name>substrate</name>
    </ligand>
</feature>
<comment type="similarity">
    <text evidence="2 9">Belongs to the inositol monophosphatase superfamily. CysQ family.</text>
</comment>